<feature type="domain" description="PhoU" evidence="9">
    <location>
        <begin position="25"/>
        <end position="108"/>
    </location>
</feature>
<evidence type="ECO:0000256" key="7">
    <source>
        <dbReference type="ARBA" id="ARBA00056181"/>
    </source>
</evidence>
<evidence type="ECO:0000256" key="4">
    <source>
        <dbReference type="ARBA" id="ARBA00022448"/>
    </source>
</evidence>
<dbReference type="GO" id="GO:0005737">
    <property type="term" value="C:cytoplasm"/>
    <property type="evidence" value="ECO:0007669"/>
    <property type="project" value="UniProtKB-SubCell"/>
</dbReference>
<dbReference type="InterPro" id="IPR028366">
    <property type="entry name" value="PhoU"/>
</dbReference>
<dbReference type="FunFam" id="1.20.58.220:FF:000004">
    <property type="entry name" value="Phosphate-specific transport system accessory protein PhoU"/>
    <property type="match status" value="1"/>
</dbReference>
<evidence type="ECO:0000256" key="2">
    <source>
        <dbReference type="ARBA" id="ARBA00008107"/>
    </source>
</evidence>
<comment type="function">
    <text evidence="7 8">Plays a role in the regulation of phosphate uptake.</text>
</comment>
<dbReference type="InterPro" id="IPR038078">
    <property type="entry name" value="PhoU-like_sf"/>
</dbReference>
<protein>
    <recommendedName>
        <fullName evidence="8">Phosphate-specific transport system accessory protein PhoU</fullName>
    </recommendedName>
</protein>
<dbReference type="SUPFAM" id="SSF109755">
    <property type="entry name" value="PhoU-like"/>
    <property type="match status" value="1"/>
</dbReference>
<dbReference type="KEGG" id="fku:FGKAn22_07200"/>
<comment type="subcellular location">
    <subcellularLocation>
        <location evidence="1 8">Cytoplasm</location>
    </subcellularLocation>
</comment>
<gene>
    <name evidence="10" type="ORF">FGKAn22_07200</name>
</gene>
<dbReference type="Gene3D" id="1.20.58.220">
    <property type="entry name" value="Phosphate transport system protein phou homolog 2, domain 2"/>
    <property type="match status" value="2"/>
</dbReference>
<dbReference type="Proteomes" id="UP001319121">
    <property type="component" value="Chromosome"/>
</dbReference>
<dbReference type="GO" id="GO:0006817">
    <property type="term" value="P:phosphate ion transport"/>
    <property type="evidence" value="ECO:0007669"/>
    <property type="project" value="UniProtKB-KW"/>
</dbReference>
<evidence type="ECO:0000256" key="5">
    <source>
        <dbReference type="ARBA" id="ARBA00022490"/>
    </source>
</evidence>
<name>A0AAN1SY25_9PROT</name>
<comment type="similarity">
    <text evidence="2 8">Belongs to the PhoU family.</text>
</comment>
<organism evidence="10 11">
    <name type="scientific">Ferrigenium kumadai</name>
    <dbReference type="NCBI Taxonomy" id="1682490"/>
    <lineage>
        <taxon>Bacteria</taxon>
        <taxon>Pseudomonadati</taxon>
        <taxon>Pseudomonadota</taxon>
        <taxon>Betaproteobacteria</taxon>
        <taxon>Nitrosomonadales</taxon>
        <taxon>Gallionellaceae</taxon>
        <taxon>Ferrigenium</taxon>
    </lineage>
</organism>
<dbReference type="PANTHER" id="PTHR42930:SF3">
    <property type="entry name" value="PHOSPHATE-SPECIFIC TRANSPORT SYSTEM ACCESSORY PROTEIN PHOU"/>
    <property type="match status" value="1"/>
</dbReference>
<evidence type="ECO:0000313" key="11">
    <source>
        <dbReference type="Proteomes" id="UP001319121"/>
    </source>
</evidence>
<evidence type="ECO:0000256" key="8">
    <source>
        <dbReference type="PIRNR" id="PIRNR003107"/>
    </source>
</evidence>
<keyword evidence="11" id="KW-1185">Reference proteome</keyword>
<evidence type="ECO:0000256" key="6">
    <source>
        <dbReference type="ARBA" id="ARBA00022592"/>
    </source>
</evidence>
<dbReference type="Pfam" id="PF01895">
    <property type="entry name" value="PhoU"/>
    <property type="match status" value="2"/>
</dbReference>
<keyword evidence="4 8" id="KW-0813">Transport</keyword>
<evidence type="ECO:0000256" key="1">
    <source>
        <dbReference type="ARBA" id="ARBA00004496"/>
    </source>
</evidence>
<dbReference type="PANTHER" id="PTHR42930">
    <property type="entry name" value="PHOSPHATE-SPECIFIC TRANSPORT SYSTEM ACCESSORY PROTEIN PHOU"/>
    <property type="match status" value="1"/>
</dbReference>
<evidence type="ECO:0000259" key="9">
    <source>
        <dbReference type="Pfam" id="PF01895"/>
    </source>
</evidence>
<reference evidence="10 11" key="1">
    <citation type="submission" date="2019-03" db="EMBL/GenBank/DDBJ databases">
        <title>Complete genome sequence of Ferrigenium kumadai strain An22, a microaerophilic iron-oxidizing bacterium isolated from a paddy field soil.</title>
        <authorList>
            <person name="Watanabe T."/>
            <person name="Asakawa S."/>
        </authorList>
    </citation>
    <scope>NUCLEOTIDE SEQUENCE [LARGE SCALE GENOMIC DNA]</scope>
    <source>
        <strain evidence="10 11">An22</strain>
    </source>
</reference>
<evidence type="ECO:0000313" key="10">
    <source>
        <dbReference type="EMBL" id="BBI99027.1"/>
    </source>
</evidence>
<dbReference type="AlphaFoldDB" id="A0AAN1SY25"/>
<comment type="subunit">
    <text evidence="3 8">Homodimer.</text>
</comment>
<feature type="domain" description="PhoU" evidence="9">
    <location>
        <begin position="127"/>
        <end position="211"/>
    </location>
</feature>
<dbReference type="NCBIfam" id="TIGR02135">
    <property type="entry name" value="phoU_full"/>
    <property type="match status" value="1"/>
</dbReference>
<proteinExistence type="inferred from homology"/>
<keyword evidence="6 8" id="KW-0592">Phosphate transport</keyword>
<evidence type="ECO:0000256" key="3">
    <source>
        <dbReference type="ARBA" id="ARBA00011738"/>
    </source>
</evidence>
<dbReference type="GO" id="GO:0045936">
    <property type="term" value="P:negative regulation of phosphate metabolic process"/>
    <property type="evidence" value="ECO:0007669"/>
    <property type="project" value="InterPro"/>
</dbReference>
<keyword evidence="5 8" id="KW-0963">Cytoplasm</keyword>
<accession>A0AAN1SY25</accession>
<dbReference type="GO" id="GO:0030643">
    <property type="term" value="P:intracellular phosphate ion homeostasis"/>
    <property type="evidence" value="ECO:0007669"/>
    <property type="project" value="InterPro"/>
</dbReference>
<dbReference type="PIRSF" id="PIRSF003107">
    <property type="entry name" value="PhoU"/>
    <property type="match status" value="1"/>
</dbReference>
<dbReference type="RefSeq" id="WP_212786629.1">
    <property type="nucleotide sequence ID" value="NZ_AP019536.1"/>
</dbReference>
<dbReference type="InterPro" id="IPR026022">
    <property type="entry name" value="PhoU_dom"/>
</dbReference>
<dbReference type="EMBL" id="AP019536">
    <property type="protein sequence ID" value="BBI99027.1"/>
    <property type="molecule type" value="Genomic_DNA"/>
</dbReference>
<sequence length="239" mass="27590">MSNSKHTSRQFDTELEAVRERVLMMGGLVESQIRLALEALIGNDIALMNRVIADDHRVNALEVEIDEQCTRIIARRQPAANDLRMVMTIIKTIADLERIGDEAKKIAYMARDLSHREHIHLPRYTEIRHAAKLVLDMLHKSLDSFARLDLASVAHVVRQDELVDNEFRAILRYLVTFMMEDPRTISNALEILFIAKAIERMGDHAQNMAEYMVYMVKGRDARHISAEEIEREIQEETMP</sequence>